<keyword evidence="2 11" id="KW-0479">Metal-binding</keyword>
<comment type="caution">
    <text evidence="11">Lacks conserved residue(s) required for the propagation of feature annotation.</text>
</comment>
<protein>
    <recommendedName>
        <fullName evidence="11">Probable inosine/xanthosine triphosphatase</fullName>
        <shortName evidence="11">ITPase/XTPase</shortName>
        <ecNumber evidence="11">3.6.1.73</ecNumber>
    </recommendedName>
    <alternativeName>
        <fullName evidence="11">Non-canonical purine NTP phosphatase</fullName>
    </alternativeName>
    <alternativeName>
        <fullName evidence="11">Non-standard purine NTP phosphatase</fullName>
    </alternativeName>
    <alternativeName>
        <fullName evidence="11">Nucleoside-triphosphate phosphatase</fullName>
        <shortName evidence="11">NTPase</shortName>
    </alternativeName>
</protein>
<keyword evidence="6 11" id="KW-0546">Nucleotide metabolism</keyword>
<evidence type="ECO:0000259" key="12">
    <source>
        <dbReference type="Pfam" id="PF01931"/>
    </source>
</evidence>
<comment type="similarity">
    <text evidence="10 11">Belongs to the YjjX NTPase family.</text>
</comment>
<accession>A0A7S8EEB6</accession>
<dbReference type="EC" id="3.6.1.73" evidence="11"/>
<comment type="catalytic activity">
    <reaction evidence="8 11">
        <text>ITP + H2O = IDP + phosphate + H(+)</text>
        <dbReference type="Rhea" id="RHEA:28330"/>
        <dbReference type="ChEBI" id="CHEBI:15377"/>
        <dbReference type="ChEBI" id="CHEBI:15378"/>
        <dbReference type="ChEBI" id="CHEBI:43474"/>
        <dbReference type="ChEBI" id="CHEBI:58280"/>
        <dbReference type="ChEBI" id="CHEBI:61402"/>
        <dbReference type="EC" id="3.6.1.73"/>
    </reaction>
</comment>
<gene>
    <name evidence="13" type="primary">yjjX</name>
    <name evidence="13" type="ORF">G4Y79_23815</name>
</gene>
<keyword evidence="4 11" id="KW-0378">Hydrolase</keyword>
<evidence type="ECO:0000256" key="2">
    <source>
        <dbReference type="ARBA" id="ARBA00022723"/>
    </source>
</evidence>
<dbReference type="InterPro" id="IPR050299">
    <property type="entry name" value="YjjX_NTPase"/>
</dbReference>
<dbReference type="Pfam" id="PF01931">
    <property type="entry name" value="NTPase_I-T"/>
    <property type="match status" value="1"/>
</dbReference>
<feature type="binding site" evidence="11">
    <location>
        <begin position="12"/>
        <end position="17"/>
    </location>
    <ligand>
        <name>substrate</name>
    </ligand>
</feature>
<dbReference type="EMBL" id="CP062983">
    <property type="protein sequence ID" value="QPC85283.1"/>
    <property type="molecule type" value="Genomic_DNA"/>
</dbReference>
<comment type="function">
    <text evidence="11">Phosphatase that hydrolyzes non-canonical purine nucleotides such as XTP and ITP to their respective diphosphate derivatives. Probably excludes non-canonical purines from DNA/RNA precursor pool, thus preventing their incorporation into DNA/RNA and avoiding chromosomal lesions.</text>
</comment>
<comment type="cofactor">
    <cofactor evidence="1">
        <name>Mn(2+)</name>
        <dbReference type="ChEBI" id="CHEBI:29035"/>
    </cofactor>
</comment>
<keyword evidence="3 11" id="KW-0547">Nucleotide-binding</keyword>
<evidence type="ECO:0000256" key="3">
    <source>
        <dbReference type="ARBA" id="ARBA00022741"/>
    </source>
</evidence>
<evidence type="ECO:0000256" key="6">
    <source>
        <dbReference type="ARBA" id="ARBA00023080"/>
    </source>
</evidence>
<dbReference type="NCBIfam" id="TIGR00258">
    <property type="entry name" value="inosine/xanthosine triphosphatase"/>
    <property type="match status" value="1"/>
</dbReference>
<evidence type="ECO:0000256" key="4">
    <source>
        <dbReference type="ARBA" id="ARBA00022801"/>
    </source>
</evidence>
<proteinExistence type="inferred from homology"/>
<dbReference type="SUPFAM" id="SSF52972">
    <property type="entry name" value="ITPase-like"/>
    <property type="match status" value="1"/>
</dbReference>
<dbReference type="HAMAP" id="MF_00648">
    <property type="entry name" value="Non_canon_purine_NTPase_YjjX"/>
    <property type="match status" value="1"/>
</dbReference>
<dbReference type="AlphaFoldDB" id="A0A7S8EEB6"/>
<keyword evidence="7 11" id="KW-0464">Manganese</keyword>
<dbReference type="Gene3D" id="3.90.950.10">
    <property type="match status" value="1"/>
</dbReference>
<dbReference type="Proteomes" id="UP000594468">
    <property type="component" value="Chromosome"/>
</dbReference>
<dbReference type="InterPro" id="IPR029001">
    <property type="entry name" value="ITPase-like_fam"/>
</dbReference>
<keyword evidence="5 11" id="KW-0460">Magnesium</keyword>
<evidence type="ECO:0000256" key="1">
    <source>
        <dbReference type="ARBA" id="ARBA00001936"/>
    </source>
</evidence>
<dbReference type="GO" id="GO:0103023">
    <property type="term" value="F:ITPase activity"/>
    <property type="evidence" value="ECO:0007669"/>
    <property type="project" value="UniProtKB-EC"/>
</dbReference>
<dbReference type="GO" id="GO:0046872">
    <property type="term" value="F:metal ion binding"/>
    <property type="evidence" value="ECO:0007669"/>
    <property type="project" value="UniProtKB-KW"/>
</dbReference>
<dbReference type="InterPro" id="IPR026533">
    <property type="entry name" value="NTPase/PRRC1"/>
</dbReference>
<dbReference type="PANTHER" id="PTHR34699:SF2">
    <property type="entry name" value="NON-CANONICAL PURINE NTP PHOSPHATASE_PRRC1 DOMAIN-CONTAINING PROTEIN"/>
    <property type="match status" value="1"/>
</dbReference>
<evidence type="ECO:0000313" key="14">
    <source>
        <dbReference type="Proteomes" id="UP000594468"/>
    </source>
</evidence>
<dbReference type="GO" id="GO:0009117">
    <property type="term" value="P:nucleotide metabolic process"/>
    <property type="evidence" value="ECO:0007669"/>
    <property type="project" value="UniProtKB-KW"/>
</dbReference>
<evidence type="ECO:0000256" key="5">
    <source>
        <dbReference type="ARBA" id="ARBA00022842"/>
    </source>
</evidence>
<dbReference type="FunFam" id="3.90.950.10:FF:000002">
    <property type="entry name" value="Inosine/xanthosine triphosphatase"/>
    <property type="match status" value="1"/>
</dbReference>
<comment type="cofactor">
    <cofactor evidence="11">
        <name>Mg(2+)</name>
        <dbReference type="ChEBI" id="CHEBI:18420"/>
    </cofactor>
    <cofactor evidence="11">
        <name>Mn(2+)</name>
        <dbReference type="ChEBI" id="CHEBI:29035"/>
    </cofactor>
    <text evidence="11">Binds 1 divalent metal cation per subunit; can use either Mg(2+) or Mn(2+).</text>
</comment>
<dbReference type="PANTHER" id="PTHR34699">
    <property type="match status" value="1"/>
</dbReference>
<dbReference type="GO" id="GO:0006772">
    <property type="term" value="P:thiamine metabolic process"/>
    <property type="evidence" value="ECO:0007669"/>
    <property type="project" value="TreeGrafter"/>
</dbReference>
<evidence type="ECO:0000256" key="8">
    <source>
        <dbReference type="ARBA" id="ARBA00048174"/>
    </source>
</evidence>
<feature type="domain" description="Non-canonical purine NTP phosphatase/PRRC1" evidence="12">
    <location>
        <begin position="11"/>
        <end position="173"/>
    </location>
</feature>
<dbReference type="NCBIfam" id="NF003459">
    <property type="entry name" value="PRK05074.1"/>
    <property type="match status" value="1"/>
</dbReference>
<dbReference type="InterPro" id="IPR002786">
    <property type="entry name" value="Non_canon_purine_NTPase"/>
</dbReference>
<organism evidence="13 14">
    <name type="scientific">Phototrophicus methaneseepsis</name>
    <dbReference type="NCBI Taxonomy" id="2710758"/>
    <lineage>
        <taxon>Bacteria</taxon>
        <taxon>Bacillati</taxon>
        <taxon>Chloroflexota</taxon>
        <taxon>Candidatus Thermofontia</taxon>
        <taxon>Phototrophicales</taxon>
        <taxon>Phototrophicaceae</taxon>
        <taxon>Phototrophicus</taxon>
    </lineage>
</organism>
<comment type="subunit">
    <text evidence="11">Homodimer.</text>
</comment>
<dbReference type="GO" id="GO:0000166">
    <property type="term" value="F:nucleotide binding"/>
    <property type="evidence" value="ECO:0007669"/>
    <property type="project" value="UniProtKB-KW"/>
</dbReference>
<dbReference type="KEGG" id="pmet:G4Y79_23815"/>
<keyword evidence="14" id="KW-1185">Reference proteome</keyword>
<reference evidence="13 14" key="1">
    <citation type="submission" date="2020-02" db="EMBL/GenBank/DDBJ databases">
        <authorList>
            <person name="Zheng R.K."/>
            <person name="Sun C.M."/>
        </authorList>
    </citation>
    <scope>NUCLEOTIDE SEQUENCE [LARGE SCALE GENOMIC DNA]</scope>
    <source>
        <strain evidence="14">rifampicinis</strain>
    </source>
</reference>
<comment type="catalytic activity">
    <reaction evidence="9 11">
        <text>XTP + H2O = XDP + phosphate + H(+)</text>
        <dbReference type="Rhea" id="RHEA:28406"/>
        <dbReference type="ChEBI" id="CHEBI:15377"/>
        <dbReference type="ChEBI" id="CHEBI:15378"/>
        <dbReference type="ChEBI" id="CHEBI:43474"/>
        <dbReference type="ChEBI" id="CHEBI:59884"/>
        <dbReference type="ChEBI" id="CHEBI:61314"/>
        <dbReference type="EC" id="3.6.1.73"/>
    </reaction>
</comment>
<evidence type="ECO:0000313" key="13">
    <source>
        <dbReference type="EMBL" id="QPC85283.1"/>
    </source>
</evidence>
<evidence type="ECO:0000256" key="11">
    <source>
        <dbReference type="HAMAP-Rule" id="MF_00648"/>
    </source>
</evidence>
<evidence type="ECO:0000256" key="9">
    <source>
        <dbReference type="ARBA" id="ARBA00048781"/>
    </source>
</evidence>
<name>A0A7S8EEB6_9CHLR</name>
<sequence length="181" mass="19362">MNASTTKIIVASTNPVKIDCTRQGFAEMFPQSKLTISGVSVPSGVADQPMSRAETIQGATNRARHAAQAHPGADYYVGIEGGVEAVDDLLEVFAWVVVLHGEMIGKAQTGIFYLPQEVADLVRQGVELGEADDRVFGRENSKQGNGAVGLLTDDAITRTSYYVPAVILALIPFKKPDLTWG</sequence>
<evidence type="ECO:0000256" key="10">
    <source>
        <dbReference type="ARBA" id="ARBA00060855"/>
    </source>
</evidence>
<evidence type="ECO:0000256" key="7">
    <source>
        <dbReference type="ARBA" id="ARBA00023211"/>
    </source>
</evidence>